<evidence type="ECO:0000313" key="1">
    <source>
        <dbReference type="EMBL" id="KAJ3804559.1"/>
    </source>
</evidence>
<reference evidence="1" key="1">
    <citation type="submission" date="2022-09" db="EMBL/GenBank/DDBJ databases">
        <title>A Global Phylogenomic Analysis of the Shiitake Genus Lentinula.</title>
        <authorList>
            <consortium name="DOE Joint Genome Institute"/>
            <person name="Sierra-Patev S."/>
            <person name="Min B."/>
            <person name="Naranjo-Ortiz M."/>
            <person name="Looney B."/>
            <person name="Konkel Z."/>
            <person name="Slot J.C."/>
            <person name="Sakamoto Y."/>
            <person name="Steenwyk J.L."/>
            <person name="Rokas A."/>
            <person name="Carro J."/>
            <person name="Camarero S."/>
            <person name="Ferreira P."/>
            <person name="Molpeceres G."/>
            <person name="Ruiz-Duenas F.J."/>
            <person name="Serrano A."/>
            <person name="Henrissat B."/>
            <person name="Drula E."/>
            <person name="Hughes K.W."/>
            <person name="Mata J.L."/>
            <person name="Ishikawa N.K."/>
            <person name="Vargas-Isla R."/>
            <person name="Ushijima S."/>
            <person name="Smith C.A."/>
            <person name="Ahrendt S."/>
            <person name="Andreopoulos W."/>
            <person name="He G."/>
            <person name="Labutti K."/>
            <person name="Lipzen A."/>
            <person name="Ng V."/>
            <person name="Riley R."/>
            <person name="Sandor L."/>
            <person name="Barry K."/>
            <person name="Martinez A.T."/>
            <person name="Xiao Y."/>
            <person name="Gibbons J.G."/>
            <person name="Terashima K."/>
            <person name="Grigoriev I.V."/>
            <person name="Hibbett D.S."/>
        </authorList>
    </citation>
    <scope>NUCLEOTIDE SEQUENCE</scope>
    <source>
        <strain evidence="1">TMI1499</strain>
    </source>
</reference>
<dbReference type="Proteomes" id="UP001163835">
    <property type="component" value="Unassembled WGS sequence"/>
</dbReference>
<accession>A0ACC1TIN2</accession>
<dbReference type="EMBL" id="MU795929">
    <property type="protein sequence ID" value="KAJ3804559.1"/>
    <property type="molecule type" value="Genomic_DNA"/>
</dbReference>
<gene>
    <name evidence="1" type="ORF">F5876DRAFT_82960</name>
</gene>
<keyword evidence="2" id="KW-1185">Reference proteome</keyword>
<evidence type="ECO:0000313" key="2">
    <source>
        <dbReference type="Proteomes" id="UP001163835"/>
    </source>
</evidence>
<proteinExistence type="predicted"/>
<comment type="caution">
    <text evidence="1">The sequence shown here is derived from an EMBL/GenBank/DDBJ whole genome shotgun (WGS) entry which is preliminary data.</text>
</comment>
<organism evidence="1 2">
    <name type="scientific">Lentinula aff. lateritia</name>
    <dbReference type="NCBI Taxonomy" id="2804960"/>
    <lineage>
        <taxon>Eukaryota</taxon>
        <taxon>Fungi</taxon>
        <taxon>Dikarya</taxon>
        <taxon>Basidiomycota</taxon>
        <taxon>Agaricomycotina</taxon>
        <taxon>Agaricomycetes</taxon>
        <taxon>Agaricomycetidae</taxon>
        <taxon>Agaricales</taxon>
        <taxon>Marasmiineae</taxon>
        <taxon>Omphalotaceae</taxon>
        <taxon>Lentinula</taxon>
    </lineage>
</organism>
<protein>
    <submittedName>
        <fullName evidence="1">Uncharacterized protein</fullName>
    </submittedName>
</protein>
<sequence>MSTVPTAAVSDPHPIASTTPTPLPLPHPPLTTEEVNVDELASTMEDPPLGQLTLFKSVFGVGVSLARYIVDDPLWPILAAAGLPCSFCVRSKKSGSCSVVPHLAHCSNCDNKKPCILGRLARFRYFAHKYSHDLSFARRFLEAHGDPGQHTRFSLLPEQWRTIADKIESSTSSTRALLELSPLDDQDWLEEDHLALQDLIRHQPKLSAVVGPVPSGPHSPLVPDEVFSLPKKRKRTVRVGEASSLKRKCSVEQDPGVDKASNYCRVVLVLPPQVVSCPEVIEPRTPSRGDPANKASLPLPSPGVPLPLPPRADTSYGGRTTQSGSFGQFVPPTLTATVPRDQIKSPPFLQRNREALHPYPRSQVNTSLKAENDSLKSEVAELRRLLEELESSRQALQEVSADRAEYQRVLTQFRAIDAELPDLPSEDVLTRFFIAQSEVGSYREVAVKQKQEIAQLRQQVADVDKHSSKAHEELDVANTRAMRLRDRLEELEESVHHYRSCAHIVEGLIHQYSEDKGLYKIDLPSLSSMQDKLNESEVLVRRLATFAHQLYTADPANPLHYHNMYVGGLLEAGRFTHGELHLRSLSSLLYYYSNAADRVNGLYQEHAGYVDARPGSLEPPLHRLLFSFGHPIPLPQSPLSDHIPAVPSMDSIMLDWECKIAGYVSEVLGYPVPSFAIPSALGVSHTSDPDASTAHASIPEPSSVLGATTPPPPETPLFLPESLSPPSPHSPSLIPSSAPLPNVPREVVDLTMEDDDELYESWEEFLVRMGGAPEIKQESSDPSVV</sequence>
<name>A0ACC1TIN2_9AGAR</name>